<comment type="caution">
    <text evidence="2">The sequence shown here is derived from an EMBL/GenBank/DDBJ whole genome shotgun (WGS) entry which is preliminary data.</text>
</comment>
<evidence type="ECO:0000313" key="3">
    <source>
        <dbReference type="Proteomes" id="UP001322138"/>
    </source>
</evidence>
<evidence type="ECO:0008006" key="4">
    <source>
        <dbReference type="Google" id="ProtNLM"/>
    </source>
</evidence>
<dbReference type="RefSeq" id="XP_062729460.1">
    <property type="nucleotide sequence ID" value="XM_062880690.1"/>
</dbReference>
<name>A0ABR0FBN5_9PEZI</name>
<protein>
    <recommendedName>
        <fullName evidence="4">AA1-like domain-containing protein</fullName>
    </recommendedName>
</protein>
<proteinExistence type="predicted"/>
<evidence type="ECO:0000256" key="1">
    <source>
        <dbReference type="SAM" id="SignalP"/>
    </source>
</evidence>
<dbReference type="GeneID" id="87900172"/>
<keyword evidence="3" id="KW-1185">Reference proteome</keyword>
<feature type="chain" id="PRO_5047167152" description="AA1-like domain-containing protein" evidence="1">
    <location>
        <begin position="18"/>
        <end position="161"/>
    </location>
</feature>
<dbReference type="Proteomes" id="UP001322138">
    <property type="component" value="Unassembled WGS sequence"/>
</dbReference>
<gene>
    <name evidence="2" type="ORF">QC761_602360</name>
</gene>
<organism evidence="2 3">
    <name type="scientific">Podospora bellae-mahoneyi</name>
    <dbReference type="NCBI Taxonomy" id="2093777"/>
    <lineage>
        <taxon>Eukaryota</taxon>
        <taxon>Fungi</taxon>
        <taxon>Dikarya</taxon>
        <taxon>Ascomycota</taxon>
        <taxon>Pezizomycotina</taxon>
        <taxon>Sordariomycetes</taxon>
        <taxon>Sordariomycetidae</taxon>
        <taxon>Sordariales</taxon>
        <taxon>Podosporaceae</taxon>
        <taxon>Podospora</taxon>
    </lineage>
</organism>
<feature type="signal peptide" evidence="1">
    <location>
        <begin position="1"/>
        <end position="17"/>
    </location>
</feature>
<reference evidence="2 3" key="1">
    <citation type="journal article" date="2023" name="bioRxiv">
        <title>High-quality genome assemblies of four members of thePodospora anserinaspecies complex.</title>
        <authorList>
            <person name="Ament-Velasquez S.L."/>
            <person name="Vogan A.A."/>
            <person name="Wallerman O."/>
            <person name="Hartmann F."/>
            <person name="Gautier V."/>
            <person name="Silar P."/>
            <person name="Giraud T."/>
            <person name="Johannesson H."/>
        </authorList>
    </citation>
    <scope>NUCLEOTIDE SEQUENCE [LARGE SCALE GENOMIC DNA]</scope>
    <source>
        <strain evidence="2 3">CBS 112042</strain>
    </source>
</reference>
<accession>A0ABR0FBN5</accession>
<dbReference type="EMBL" id="JAFFGZ010000008">
    <property type="protein sequence ID" value="KAK4640484.1"/>
    <property type="molecule type" value="Genomic_DNA"/>
</dbReference>
<evidence type="ECO:0000313" key="2">
    <source>
        <dbReference type="EMBL" id="KAK4640484.1"/>
    </source>
</evidence>
<keyword evidence="1" id="KW-0732">Signal</keyword>
<sequence>MHIANFRVALLCGVTLANQDCTTTSQSPSYWSINDLVLKVYDWDKGGSMGTFGFTSFSSATNKTVECLAQDVDLANLGEDGSWSKCSDPGVEFRFDFEDMSLSLKETWTCEGSPGVTFNANATGLMMLHGCLDSDTDKGVESDCYVMEFDMAGDVTSSAVI</sequence>